<dbReference type="RefSeq" id="WP_184676977.1">
    <property type="nucleotide sequence ID" value="NZ_JACHGY010000001.1"/>
</dbReference>
<dbReference type="Gene3D" id="1.10.730.10">
    <property type="entry name" value="Isoleucyl-tRNA Synthetase, Domain 1"/>
    <property type="match status" value="1"/>
</dbReference>
<keyword evidence="4 10" id="KW-0436">Ligase</keyword>
<dbReference type="Gene3D" id="3.40.50.620">
    <property type="entry name" value="HUPs"/>
    <property type="match status" value="1"/>
</dbReference>
<reference evidence="12 13" key="1">
    <citation type="submission" date="2020-08" db="EMBL/GenBank/DDBJ databases">
        <title>Genomic Encyclopedia of Type Strains, Phase IV (KMG-IV): sequencing the most valuable type-strain genomes for metagenomic binning, comparative biology and taxonomic classification.</title>
        <authorList>
            <person name="Goeker M."/>
        </authorList>
    </citation>
    <scope>NUCLEOTIDE SEQUENCE [LARGE SCALE GENOMIC DNA]</scope>
    <source>
        <strain evidence="12 13">DSM 103725</strain>
    </source>
</reference>
<dbReference type="InterPro" id="IPR009080">
    <property type="entry name" value="tRNAsynth_Ia_anticodon-bd"/>
</dbReference>
<keyword evidence="13" id="KW-1185">Reference proteome</keyword>
<dbReference type="InterPro" id="IPR014729">
    <property type="entry name" value="Rossmann-like_a/b/a_fold"/>
</dbReference>
<dbReference type="GO" id="GO:0005524">
    <property type="term" value="F:ATP binding"/>
    <property type="evidence" value="ECO:0007669"/>
    <property type="project" value="UniProtKB-KW"/>
</dbReference>
<dbReference type="InterPro" id="IPR014758">
    <property type="entry name" value="Met-tRNA_synth"/>
</dbReference>
<dbReference type="PANTHER" id="PTHR43326:SF1">
    <property type="entry name" value="METHIONINE--TRNA LIGASE, MITOCHONDRIAL"/>
    <property type="match status" value="1"/>
</dbReference>
<keyword evidence="6 10" id="KW-0067">ATP-binding</keyword>
<dbReference type="EC" id="6.1.1.10" evidence="2"/>
<evidence type="ECO:0000256" key="9">
    <source>
        <dbReference type="ARBA" id="ARBA00030904"/>
    </source>
</evidence>
<evidence type="ECO:0000256" key="7">
    <source>
        <dbReference type="ARBA" id="ARBA00022917"/>
    </source>
</evidence>
<dbReference type="NCBIfam" id="TIGR00398">
    <property type="entry name" value="metG"/>
    <property type="match status" value="1"/>
</dbReference>
<dbReference type="PANTHER" id="PTHR43326">
    <property type="entry name" value="METHIONYL-TRNA SYNTHETASE"/>
    <property type="match status" value="1"/>
</dbReference>
<keyword evidence="5 10" id="KW-0547">Nucleotide-binding</keyword>
<evidence type="ECO:0000313" key="13">
    <source>
        <dbReference type="Proteomes" id="UP000541810"/>
    </source>
</evidence>
<comment type="function">
    <text evidence="1">Is required not only for elongation of protein synthesis but also for the initiation of all mRNA translation through initiator tRNA(fMet) aminoacylation.</text>
</comment>
<dbReference type="InterPro" id="IPR041872">
    <property type="entry name" value="Anticodon_Met"/>
</dbReference>
<dbReference type="Proteomes" id="UP000541810">
    <property type="component" value="Unassembled WGS sequence"/>
</dbReference>
<dbReference type="AlphaFoldDB" id="A0A7X0H540"/>
<dbReference type="InterPro" id="IPR015413">
    <property type="entry name" value="Methionyl/Leucyl_tRNA_Synth"/>
</dbReference>
<protein>
    <recommendedName>
        <fullName evidence="3">Methionine--tRNA ligase</fullName>
        <ecNumber evidence="2">6.1.1.10</ecNumber>
    </recommendedName>
    <alternativeName>
        <fullName evidence="9">Methionyl-tRNA synthetase</fullName>
    </alternativeName>
</protein>
<evidence type="ECO:0000256" key="4">
    <source>
        <dbReference type="ARBA" id="ARBA00022598"/>
    </source>
</evidence>
<comment type="caution">
    <text evidence="12">The sequence shown here is derived from an EMBL/GenBank/DDBJ whole genome shotgun (WGS) entry which is preliminary data.</text>
</comment>
<keyword evidence="7 10" id="KW-0648">Protein biosynthesis</keyword>
<keyword evidence="8 10" id="KW-0030">Aminoacyl-tRNA synthetase</keyword>
<dbReference type="CDD" id="cd00814">
    <property type="entry name" value="MetRS_core"/>
    <property type="match status" value="1"/>
</dbReference>
<dbReference type="InterPro" id="IPR033911">
    <property type="entry name" value="MetRS_core"/>
</dbReference>
<dbReference type="CDD" id="cd07957">
    <property type="entry name" value="Anticodon_Ia_Met"/>
    <property type="match status" value="1"/>
</dbReference>
<accession>A0A7X0H540</accession>
<dbReference type="SUPFAM" id="SSF52374">
    <property type="entry name" value="Nucleotidylyl transferase"/>
    <property type="match status" value="1"/>
</dbReference>
<dbReference type="GO" id="GO:0004825">
    <property type="term" value="F:methionine-tRNA ligase activity"/>
    <property type="evidence" value="ECO:0007669"/>
    <property type="project" value="UniProtKB-EC"/>
</dbReference>
<dbReference type="Gene3D" id="2.170.220.10">
    <property type="match status" value="1"/>
</dbReference>
<evidence type="ECO:0000313" key="12">
    <source>
        <dbReference type="EMBL" id="MBB6429395.1"/>
    </source>
</evidence>
<name>A0A7X0H540_9BACT</name>
<evidence type="ECO:0000256" key="8">
    <source>
        <dbReference type="ARBA" id="ARBA00023146"/>
    </source>
</evidence>
<sequence>MSADPSNTFYVTTPIYYVNDKPHLGHVYTTMVADVVARYHRLRGDDTFFLTGVDEHAAKVSDKAAEHGKTPQEWADLNAEQFRSTFEKLEMTNDDFVRTSSDHHKAKVTEYVKALIDSDDIYEGEYVGWYDAGQEEYVPENKAKDNDYKSEVNGKPLVKKSEKNYFFRLSKYVPALLQHFEANPEFVQPTARKNEIVNRIKEAKDVPISRTGSGGWGIPVPGDEEQTIYVWIDALFNYLTYVDTPDRRHYWQSGATHFIAKDILWFHASIWPALLMALQKCEGYDWVNLPKQVYSHSYWVSKARLDTGEEAVMKMGKSTGNFLDPETLNALVDEFGLDALRYFLSTQGPLGTTDSEFSEDKYIEVYNADLANTFGNSASRVSNMIGKYFDGVLQDAVAINGSDHNYHENIPKSDRTWWDLHRIAFKKTDLSEASRCALMPVTNVDAYIEDTRPFTLAKDPEKMPEVGTILYNCAEALRIASVLLWPFIPDACEKFWSRIGCDYAEQMAANGGQGKLDDWVKWGQLQPGTPIEKGDALFPRYQPPKK</sequence>
<dbReference type="InterPro" id="IPR023457">
    <property type="entry name" value="Met-tRNA_synth_2"/>
</dbReference>
<feature type="domain" description="Methionyl/Leucyl tRNA synthetase" evidence="11">
    <location>
        <begin position="148"/>
        <end position="381"/>
    </location>
</feature>
<evidence type="ECO:0000256" key="2">
    <source>
        <dbReference type="ARBA" id="ARBA00012838"/>
    </source>
</evidence>
<evidence type="ECO:0000256" key="3">
    <source>
        <dbReference type="ARBA" id="ARBA00018753"/>
    </source>
</evidence>
<feature type="domain" description="Methionyl/Leucyl tRNA synthetase" evidence="11">
    <location>
        <begin position="9"/>
        <end position="142"/>
    </location>
</feature>
<evidence type="ECO:0000256" key="5">
    <source>
        <dbReference type="ARBA" id="ARBA00022741"/>
    </source>
</evidence>
<evidence type="ECO:0000259" key="11">
    <source>
        <dbReference type="Pfam" id="PF09334"/>
    </source>
</evidence>
<proteinExistence type="inferred from homology"/>
<comment type="similarity">
    <text evidence="10">Belongs to the class-I aminoacyl-tRNA synthetase family.</text>
</comment>
<evidence type="ECO:0000256" key="6">
    <source>
        <dbReference type="ARBA" id="ARBA00022840"/>
    </source>
</evidence>
<dbReference type="SUPFAM" id="SSF47323">
    <property type="entry name" value="Anticodon-binding domain of a subclass of class I aminoacyl-tRNA synthetases"/>
    <property type="match status" value="1"/>
</dbReference>
<dbReference type="Pfam" id="PF09334">
    <property type="entry name" value="tRNA-synt_1g"/>
    <property type="match status" value="2"/>
</dbReference>
<dbReference type="EMBL" id="JACHGY010000001">
    <property type="protein sequence ID" value="MBB6429395.1"/>
    <property type="molecule type" value="Genomic_DNA"/>
</dbReference>
<gene>
    <name evidence="12" type="ORF">HNQ40_001201</name>
</gene>
<evidence type="ECO:0000256" key="10">
    <source>
        <dbReference type="RuleBase" id="RU363039"/>
    </source>
</evidence>
<dbReference type="GO" id="GO:0006431">
    <property type="term" value="P:methionyl-tRNA aminoacylation"/>
    <property type="evidence" value="ECO:0007669"/>
    <property type="project" value="InterPro"/>
</dbReference>
<dbReference type="PRINTS" id="PR01041">
    <property type="entry name" value="TRNASYNTHMET"/>
</dbReference>
<evidence type="ECO:0000256" key="1">
    <source>
        <dbReference type="ARBA" id="ARBA00003314"/>
    </source>
</evidence>
<organism evidence="12 13">
    <name type="scientific">Algisphaera agarilytica</name>
    <dbReference type="NCBI Taxonomy" id="1385975"/>
    <lineage>
        <taxon>Bacteria</taxon>
        <taxon>Pseudomonadati</taxon>
        <taxon>Planctomycetota</taxon>
        <taxon>Phycisphaerae</taxon>
        <taxon>Phycisphaerales</taxon>
        <taxon>Phycisphaeraceae</taxon>
        <taxon>Algisphaera</taxon>
    </lineage>
</organism>